<dbReference type="Proteomes" id="UP000265618">
    <property type="component" value="Unassembled WGS sequence"/>
</dbReference>
<dbReference type="Gene3D" id="3.60.21.10">
    <property type="match status" value="1"/>
</dbReference>
<protein>
    <submittedName>
        <fullName evidence="1">Uncharacterized protein</fullName>
    </submittedName>
</protein>
<dbReference type="InterPro" id="IPR029052">
    <property type="entry name" value="Metallo-depent_PP-like"/>
</dbReference>
<feature type="non-terminal residue" evidence="1">
    <location>
        <position position="300"/>
    </location>
</feature>
<organism evidence="1 2">
    <name type="scientific">Kipferlia bialata</name>
    <dbReference type="NCBI Taxonomy" id="797122"/>
    <lineage>
        <taxon>Eukaryota</taxon>
        <taxon>Metamonada</taxon>
        <taxon>Carpediemonas-like organisms</taxon>
        <taxon>Kipferlia</taxon>
    </lineage>
</organism>
<name>A0A9K3D6C4_9EUKA</name>
<feature type="non-terminal residue" evidence="1">
    <location>
        <position position="1"/>
    </location>
</feature>
<reference evidence="1 2" key="1">
    <citation type="journal article" date="2018" name="PLoS ONE">
        <title>The draft genome of Kipferlia bialata reveals reductive genome evolution in fornicate parasites.</title>
        <authorList>
            <person name="Tanifuji G."/>
            <person name="Takabayashi S."/>
            <person name="Kume K."/>
            <person name="Takagi M."/>
            <person name="Nakayama T."/>
            <person name="Kamikawa R."/>
            <person name="Inagaki Y."/>
            <person name="Hashimoto T."/>
        </authorList>
    </citation>
    <scope>NUCLEOTIDE SEQUENCE [LARGE SCALE GENOMIC DNA]</scope>
    <source>
        <strain evidence="1">NY0173</strain>
    </source>
</reference>
<dbReference type="SUPFAM" id="SSF56300">
    <property type="entry name" value="Metallo-dependent phosphatases"/>
    <property type="match status" value="1"/>
</dbReference>
<keyword evidence="2" id="KW-1185">Reference proteome</keyword>
<evidence type="ECO:0000313" key="1">
    <source>
        <dbReference type="EMBL" id="GIQ88114.1"/>
    </source>
</evidence>
<comment type="caution">
    <text evidence="1">The sequence shown here is derived from an EMBL/GenBank/DDBJ whole genome shotgun (WGS) entry which is preliminary data.</text>
</comment>
<proteinExistence type="predicted"/>
<dbReference type="EMBL" id="BDIP01003780">
    <property type="protein sequence ID" value="GIQ88114.1"/>
    <property type="molecule type" value="Genomic_DNA"/>
</dbReference>
<accession>A0A9K3D6C4</accession>
<sequence length="300" mass="33097">FTSILFPEPTVKQFLVHSGLKNIIRSHSCIPSGYMEMHQGLTATLFSVPNYCEEDDASYCVVMHTPGGVLRVPVRFNCSAYSAIMNQPLCQPPAPIDADEFGDAEWDQMLAEAETRDPWDTKDTYGEEAYQEAGPLYQTPEYDSLGGLNVDDIVFCCPRKIPGLLPMNERVIMPEEDQEPNQSVFNLEPIPLDEDGLVPIPDNLDVASLLHVFKALAEGMELPGLAMTFCFPTVRTQLKLSAPSGPSPDAQPINRDLTDDEFSACQDYVGGGSPFPPTLLALAIDYAVQHSIRQKEIGKR</sequence>
<evidence type="ECO:0000313" key="2">
    <source>
        <dbReference type="Proteomes" id="UP000265618"/>
    </source>
</evidence>
<gene>
    <name evidence="1" type="ORF">KIPB_010290</name>
</gene>
<dbReference type="AlphaFoldDB" id="A0A9K3D6C4"/>